<comment type="caution">
    <text evidence="2">The sequence shown here is derived from an EMBL/GenBank/DDBJ whole genome shotgun (WGS) entry which is preliminary data.</text>
</comment>
<keyword evidence="1" id="KW-0472">Membrane</keyword>
<dbReference type="EMBL" id="QNTQ01000008">
    <property type="protein sequence ID" value="RBI85089.1"/>
    <property type="molecule type" value="Genomic_DNA"/>
</dbReference>
<keyword evidence="1" id="KW-1133">Transmembrane helix</keyword>
<proteinExistence type="predicted"/>
<evidence type="ECO:0008006" key="4">
    <source>
        <dbReference type="Google" id="ProtNLM"/>
    </source>
</evidence>
<evidence type="ECO:0000313" key="3">
    <source>
        <dbReference type="Proteomes" id="UP000253370"/>
    </source>
</evidence>
<gene>
    <name evidence="2" type="ORF">DRV85_10555</name>
</gene>
<evidence type="ECO:0000256" key="1">
    <source>
        <dbReference type="SAM" id="Phobius"/>
    </source>
</evidence>
<feature type="transmembrane region" description="Helical" evidence="1">
    <location>
        <begin position="132"/>
        <end position="151"/>
    </location>
</feature>
<name>A0A365U8D1_9RHOB</name>
<keyword evidence="1" id="KW-0812">Transmembrane</keyword>
<protein>
    <recommendedName>
        <fullName evidence="4">DUF2306 domain-containing protein</fullName>
    </recommendedName>
</protein>
<dbReference type="InterPro" id="IPR018750">
    <property type="entry name" value="DUF2306_membrane"/>
</dbReference>
<feature type="transmembrane region" description="Helical" evidence="1">
    <location>
        <begin position="163"/>
        <end position="184"/>
    </location>
</feature>
<organism evidence="2 3">
    <name type="scientific">Rhodosalinus halophilus</name>
    <dbReference type="NCBI Taxonomy" id="2259333"/>
    <lineage>
        <taxon>Bacteria</taxon>
        <taxon>Pseudomonadati</taxon>
        <taxon>Pseudomonadota</taxon>
        <taxon>Alphaproteobacteria</taxon>
        <taxon>Rhodobacterales</taxon>
        <taxon>Paracoccaceae</taxon>
        <taxon>Rhodosalinus</taxon>
    </lineage>
</organism>
<evidence type="ECO:0000313" key="2">
    <source>
        <dbReference type="EMBL" id="RBI85089.1"/>
    </source>
</evidence>
<feature type="transmembrane region" description="Helical" evidence="1">
    <location>
        <begin position="204"/>
        <end position="221"/>
    </location>
</feature>
<dbReference type="OrthoDB" id="8759010at2"/>
<accession>A0A365U8D1</accession>
<feature type="transmembrane region" description="Helical" evidence="1">
    <location>
        <begin position="67"/>
        <end position="87"/>
    </location>
</feature>
<feature type="transmembrane region" description="Helical" evidence="1">
    <location>
        <begin position="99"/>
        <end position="120"/>
    </location>
</feature>
<dbReference type="Pfam" id="PF10067">
    <property type="entry name" value="DUF2306"/>
    <property type="match status" value="1"/>
</dbReference>
<dbReference type="RefSeq" id="WP_113289417.1">
    <property type="nucleotide sequence ID" value="NZ_QNTQ01000008.1"/>
</dbReference>
<sequence length="230" mass="25180">MTEATRPAPPAPRRDPVWRLALLMVLLLAALPFAWHSAQLGARGLFADLSERTHLFEADRPLANVTIFAHMAAGAVITVVAPVQLIGPIRRRWPGLHRAAGHAAVAGSLIAGAGGLGYIALRKTVGGPLMDLGFGLYGALLVLCAMQTLRHGRAGRVAAHRDWAIRLFVLAIGSFLYRLHYGLWYMATGGLWSAEDFTGAFDRVQIFAFYLPYLALAELWLRHRRRITAP</sequence>
<dbReference type="Proteomes" id="UP000253370">
    <property type="component" value="Unassembled WGS sequence"/>
</dbReference>
<dbReference type="AlphaFoldDB" id="A0A365U8D1"/>
<reference evidence="2 3" key="1">
    <citation type="submission" date="2018-07" db="EMBL/GenBank/DDBJ databases">
        <title>Rhodosalinus sp. strain E84T genomic sequence and assembly.</title>
        <authorList>
            <person name="Liu Z.-W."/>
            <person name="Lu D.-C."/>
        </authorList>
    </citation>
    <scope>NUCLEOTIDE SEQUENCE [LARGE SCALE GENOMIC DNA]</scope>
    <source>
        <strain evidence="2 3">E84</strain>
    </source>
</reference>
<keyword evidence="3" id="KW-1185">Reference proteome</keyword>